<evidence type="ECO:0000313" key="2">
    <source>
        <dbReference type="Proteomes" id="UP000265520"/>
    </source>
</evidence>
<accession>A0A392RWB9</accession>
<keyword evidence="2" id="KW-1185">Reference proteome</keyword>
<feature type="non-terminal residue" evidence="1">
    <location>
        <position position="119"/>
    </location>
</feature>
<dbReference type="AlphaFoldDB" id="A0A392RWB9"/>
<reference evidence="1 2" key="1">
    <citation type="journal article" date="2018" name="Front. Plant Sci.">
        <title>Red Clover (Trifolium pratense) and Zigzag Clover (T. medium) - A Picture of Genomic Similarities and Differences.</title>
        <authorList>
            <person name="Dluhosova J."/>
            <person name="Istvanek J."/>
            <person name="Nedelnik J."/>
            <person name="Repkova J."/>
        </authorList>
    </citation>
    <scope>NUCLEOTIDE SEQUENCE [LARGE SCALE GENOMIC DNA]</scope>
    <source>
        <strain evidence="2">cv. 10/8</strain>
        <tissue evidence="1">Leaf</tissue>
    </source>
</reference>
<name>A0A392RWB9_9FABA</name>
<protein>
    <submittedName>
        <fullName evidence="1">Disease resistance protein (CC-NBS-LRR class) family protein</fullName>
    </submittedName>
</protein>
<sequence>QAEDRTEIIEEPVKRWLSDVEKLLGEVEVLVQKKETDFNCFQGWVPMCGRRFRLCKQMVKKIEAMRRFTGKGKDIQPFSHLAPLPGIRYRAAIASEDFNYFASSRQKAAYDELFEALND</sequence>
<dbReference type="Proteomes" id="UP000265520">
    <property type="component" value="Unassembled WGS sequence"/>
</dbReference>
<comment type="caution">
    <text evidence="1">The sequence shown here is derived from an EMBL/GenBank/DDBJ whole genome shotgun (WGS) entry which is preliminary data.</text>
</comment>
<dbReference type="EMBL" id="LXQA010278880">
    <property type="protein sequence ID" value="MCI40364.1"/>
    <property type="molecule type" value="Genomic_DNA"/>
</dbReference>
<evidence type="ECO:0000313" key="1">
    <source>
        <dbReference type="EMBL" id="MCI40364.1"/>
    </source>
</evidence>
<proteinExistence type="predicted"/>
<organism evidence="1 2">
    <name type="scientific">Trifolium medium</name>
    <dbReference type="NCBI Taxonomy" id="97028"/>
    <lineage>
        <taxon>Eukaryota</taxon>
        <taxon>Viridiplantae</taxon>
        <taxon>Streptophyta</taxon>
        <taxon>Embryophyta</taxon>
        <taxon>Tracheophyta</taxon>
        <taxon>Spermatophyta</taxon>
        <taxon>Magnoliopsida</taxon>
        <taxon>eudicotyledons</taxon>
        <taxon>Gunneridae</taxon>
        <taxon>Pentapetalae</taxon>
        <taxon>rosids</taxon>
        <taxon>fabids</taxon>
        <taxon>Fabales</taxon>
        <taxon>Fabaceae</taxon>
        <taxon>Papilionoideae</taxon>
        <taxon>50 kb inversion clade</taxon>
        <taxon>NPAAA clade</taxon>
        <taxon>Hologalegina</taxon>
        <taxon>IRL clade</taxon>
        <taxon>Trifolieae</taxon>
        <taxon>Trifolium</taxon>
    </lineage>
</organism>
<feature type="non-terminal residue" evidence="1">
    <location>
        <position position="1"/>
    </location>
</feature>